<feature type="domain" description="PAC" evidence="14">
    <location>
        <begin position="245"/>
        <end position="297"/>
    </location>
</feature>
<evidence type="ECO:0000313" key="15">
    <source>
        <dbReference type="EMBL" id="RWX52174.1"/>
    </source>
</evidence>
<dbReference type="SMART" id="SM00387">
    <property type="entry name" value="HATPase_c"/>
    <property type="match status" value="1"/>
</dbReference>
<gene>
    <name evidence="15" type="ORF">VU01_10328</name>
</gene>
<evidence type="ECO:0000256" key="7">
    <source>
        <dbReference type="ARBA" id="ARBA00022840"/>
    </source>
</evidence>
<feature type="modified residue" description="4-aspartylphosphate" evidence="9">
    <location>
        <position position="92"/>
    </location>
</feature>
<dbReference type="CDD" id="cd00082">
    <property type="entry name" value="HisKA"/>
    <property type="match status" value="1"/>
</dbReference>
<dbReference type="PANTHER" id="PTHR43065">
    <property type="entry name" value="SENSOR HISTIDINE KINASE"/>
    <property type="match status" value="1"/>
</dbReference>
<dbReference type="InterPro" id="IPR035965">
    <property type="entry name" value="PAS-like_dom_sf"/>
</dbReference>
<dbReference type="SMART" id="SM00091">
    <property type="entry name" value="PAS"/>
    <property type="match status" value="1"/>
</dbReference>
<organism evidence="15 16">
    <name type="scientific">Candidatus Electrothrix marina</name>
    <dbReference type="NCBI Taxonomy" id="1859130"/>
    <lineage>
        <taxon>Bacteria</taxon>
        <taxon>Pseudomonadati</taxon>
        <taxon>Thermodesulfobacteriota</taxon>
        <taxon>Desulfobulbia</taxon>
        <taxon>Desulfobulbales</taxon>
        <taxon>Desulfobulbaceae</taxon>
        <taxon>Candidatus Electrothrix</taxon>
    </lineage>
</organism>
<keyword evidence="8" id="KW-0902">Two-component regulatory system</keyword>
<keyword evidence="6" id="KW-0418">Kinase</keyword>
<dbReference type="Gene3D" id="3.30.450.20">
    <property type="entry name" value="PAS domain"/>
    <property type="match status" value="1"/>
</dbReference>
<dbReference type="GO" id="GO:0000155">
    <property type="term" value="F:phosphorelay sensor kinase activity"/>
    <property type="evidence" value="ECO:0007669"/>
    <property type="project" value="InterPro"/>
</dbReference>
<evidence type="ECO:0000259" key="12">
    <source>
        <dbReference type="PROSITE" id="PS50110"/>
    </source>
</evidence>
<dbReference type="InterPro" id="IPR011006">
    <property type="entry name" value="CheY-like_superfamily"/>
</dbReference>
<dbReference type="Pfam" id="PF00989">
    <property type="entry name" value="PAS"/>
    <property type="match status" value="1"/>
</dbReference>
<feature type="domain" description="Response regulatory" evidence="12">
    <location>
        <begin position="7"/>
        <end position="161"/>
    </location>
</feature>
<dbReference type="InterPro" id="IPR000014">
    <property type="entry name" value="PAS"/>
</dbReference>
<keyword evidence="10" id="KW-0175">Coiled coil</keyword>
<dbReference type="PRINTS" id="PR00344">
    <property type="entry name" value="BCTRLSENSOR"/>
</dbReference>
<dbReference type="EC" id="2.7.13.3" evidence="2"/>
<dbReference type="NCBIfam" id="TIGR00229">
    <property type="entry name" value="sensory_box"/>
    <property type="match status" value="1"/>
</dbReference>
<keyword evidence="7" id="KW-0067">ATP-binding</keyword>
<evidence type="ECO:0000259" key="14">
    <source>
        <dbReference type="PROSITE" id="PS50113"/>
    </source>
</evidence>
<dbReference type="PROSITE" id="PS50110">
    <property type="entry name" value="RESPONSE_REGULATORY"/>
    <property type="match status" value="2"/>
</dbReference>
<dbReference type="InterPro" id="IPR036890">
    <property type="entry name" value="HATPase_C_sf"/>
</dbReference>
<feature type="domain" description="PAS" evidence="13">
    <location>
        <begin position="173"/>
        <end position="229"/>
    </location>
</feature>
<dbReference type="InterPro" id="IPR005467">
    <property type="entry name" value="His_kinase_dom"/>
</dbReference>
<dbReference type="InterPro" id="IPR003594">
    <property type="entry name" value="HATPase_dom"/>
</dbReference>
<dbReference type="InterPro" id="IPR004358">
    <property type="entry name" value="Sig_transdc_His_kin-like_C"/>
</dbReference>
<comment type="caution">
    <text evidence="15">The sequence shown here is derived from an EMBL/GenBank/DDBJ whole genome shotgun (WGS) entry which is preliminary data.</text>
</comment>
<dbReference type="AlphaFoldDB" id="A0A444JGE7"/>
<dbReference type="PROSITE" id="PS50112">
    <property type="entry name" value="PAS"/>
    <property type="match status" value="1"/>
</dbReference>
<dbReference type="InterPro" id="IPR013767">
    <property type="entry name" value="PAS_fold"/>
</dbReference>
<protein>
    <recommendedName>
        <fullName evidence="2">histidine kinase</fullName>
        <ecNumber evidence="2">2.7.13.3</ecNumber>
    </recommendedName>
</protein>
<dbReference type="CDD" id="cd00130">
    <property type="entry name" value="PAS"/>
    <property type="match status" value="1"/>
</dbReference>
<keyword evidence="3 9" id="KW-0597">Phosphoprotein</keyword>
<comment type="catalytic activity">
    <reaction evidence="1">
        <text>ATP + protein L-histidine = ADP + protein N-phospho-L-histidine.</text>
        <dbReference type="EC" id="2.7.13.3"/>
    </reaction>
</comment>
<dbReference type="Pfam" id="PF02518">
    <property type="entry name" value="HATPase_c"/>
    <property type="match status" value="1"/>
</dbReference>
<dbReference type="SUPFAM" id="SSF55874">
    <property type="entry name" value="ATPase domain of HSP90 chaperone/DNA topoisomerase II/histidine kinase"/>
    <property type="match status" value="1"/>
</dbReference>
<dbReference type="Gene3D" id="3.40.50.2300">
    <property type="match status" value="2"/>
</dbReference>
<evidence type="ECO:0000256" key="4">
    <source>
        <dbReference type="ARBA" id="ARBA00022679"/>
    </source>
</evidence>
<dbReference type="InterPro" id="IPR001789">
    <property type="entry name" value="Sig_transdc_resp-reg_receiver"/>
</dbReference>
<evidence type="ECO:0000256" key="8">
    <source>
        <dbReference type="ARBA" id="ARBA00023012"/>
    </source>
</evidence>
<dbReference type="PANTHER" id="PTHR43065:SF46">
    <property type="entry name" value="C4-DICARBOXYLATE TRANSPORT SENSOR PROTEIN DCTB"/>
    <property type="match status" value="1"/>
</dbReference>
<dbReference type="SUPFAM" id="SSF47384">
    <property type="entry name" value="Homodimeric domain of signal transducing histidine kinase"/>
    <property type="match status" value="1"/>
</dbReference>
<dbReference type="PROSITE" id="PS50113">
    <property type="entry name" value="PAC"/>
    <property type="match status" value="1"/>
</dbReference>
<feature type="domain" description="Histidine kinase" evidence="11">
    <location>
        <begin position="338"/>
        <end position="566"/>
    </location>
</feature>
<dbReference type="SUPFAM" id="SSF52172">
    <property type="entry name" value="CheY-like"/>
    <property type="match status" value="2"/>
</dbReference>
<proteinExistence type="predicted"/>
<evidence type="ECO:0000256" key="3">
    <source>
        <dbReference type="ARBA" id="ARBA00022553"/>
    </source>
</evidence>
<reference evidence="15 16" key="1">
    <citation type="submission" date="2017-01" db="EMBL/GenBank/DDBJ databases">
        <title>The cable genome- insights into the physiology and evolution of filamentous bacteria capable of sulfide oxidation via long distance electron transfer.</title>
        <authorList>
            <person name="Schreiber L."/>
            <person name="Bjerg J.T."/>
            <person name="Boggild A."/>
            <person name="Van De Vossenberg J."/>
            <person name="Meysman F."/>
            <person name="Nielsen L.P."/>
            <person name="Schramm A."/>
            <person name="Kjeldsen K.U."/>
        </authorList>
    </citation>
    <scope>NUCLEOTIDE SEQUENCE [LARGE SCALE GENOMIC DNA]</scope>
    <source>
        <strain evidence="15">A5</strain>
    </source>
</reference>
<dbReference type="SMART" id="SM00448">
    <property type="entry name" value="REC"/>
    <property type="match status" value="2"/>
</dbReference>
<evidence type="ECO:0000256" key="10">
    <source>
        <dbReference type="SAM" id="Coils"/>
    </source>
</evidence>
<keyword evidence="4" id="KW-0808">Transferase</keyword>
<dbReference type="Gene3D" id="1.10.287.130">
    <property type="match status" value="1"/>
</dbReference>
<dbReference type="GO" id="GO:0006355">
    <property type="term" value="P:regulation of DNA-templated transcription"/>
    <property type="evidence" value="ECO:0007669"/>
    <property type="project" value="InterPro"/>
</dbReference>
<dbReference type="InterPro" id="IPR000700">
    <property type="entry name" value="PAS-assoc_C"/>
</dbReference>
<evidence type="ECO:0000313" key="16">
    <source>
        <dbReference type="Proteomes" id="UP000288892"/>
    </source>
</evidence>
<evidence type="ECO:0000256" key="6">
    <source>
        <dbReference type="ARBA" id="ARBA00022777"/>
    </source>
</evidence>
<keyword evidence="5" id="KW-0547">Nucleotide-binding</keyword>
<evidence type="ECO:0000256" key="5">
    <source>
        <dbReference type="ARBA" id="ARBA00022741"/>
    </source>
</evidence>
<evidence type="ECO:0000256" key="9">
    <source>
        <dbReference type="PROSITE-ProRule" id="PRU00169"/>
    </source>
</evidence>
<evidence type="ECO:0000259" key="11">
    <source>
        <dbReference type="PROSITE" id="PS50109"/>
    </source>
</evidence>
<dbReference type="EMBL" id="MTKS01000032">
    <property type="protein sequence ID" value="RWX52174.1"/>
    <property type="molecule type" value="Genomic_DNA"/>
</dbReference>
<dbReference type="GO" id="GO:0005524">
    <property type="term" value="F:ATP binding"/>
    <property type="evidence" value="ECO:0007669"/>
    <property type="project" value="UniProtKB-KW"/>
</dbReference>
<dbReference type="InterPro" id="IPR003661">
    <property type="entry name" value="HisK_dim/P_dom"/>
</dbReference>
<dbReference type="Proteomes" id="UP000288892">
    <property type="component" value="Unassembled WGS sequence"/>
</dbReference>
<dbReference type="SMART" id="SM00388">
    <property type="entry name" value="HisKA"/>
    <property type="match status" value="1"/>
</dbReference>
<name>A0A444JGE7_9BACT</name>
<dbReference type="Pfam" id="PF00512">
    <property type="entry name" value="HisKA"/>
    <property type="match status" value="1"/>
</dbReference>
<sequence length="713" mass="78792">MINGNNRILIIDDDHDIWKSYQLVLQPNSRDETSSISRLNALLLAEHPPENPLPSEETPDFELSYASQGREGYAMVKQAIRDQQPFAIAFVDIRMPPGWDGMETAARIRNFDPDIEIVIVTAYSDRSREEIAKAVGTLHKLLFFRKPFDPEELMQVAVSLCDKWNTGKREDEQRRELQTILDTSPAAIFSVDQEDRVIAWNQAAEKITGFSAEEVKGKGCIFREISEDSFCHTCEARDNPQSRGSDRELKITAKDGTLKMISLYVAQTALKKENSAMTICSFWDITTLKEGEQALSQSNRRLQEKIATNERLQAESLRLQQELHQAQKMEAIGLMAGGVAHDLNNILASIVGYPQLIRFQLPDNKKLHELALAVEEAGERAAAVVDDLLTVARGVAVVKQVADLNTLIENYLASTEAKEVHKLHPEVMLSADLNSQPLHISCSPIHIAKCLMNLVNNAAEAIEGKGEVVIATSRQEVVEDSSNSACKVQPGRYAVLRVRDNGPGISEEDRERIFEPFYTKKAMGRSGTGLGLAVVWNTALDHNGSVSVSSVRGQGTSFTLLFPLTDEEISRSREAEPGLEELTGTGTVMVVDDDVRQLNLACGMLKVLGYEVIKASSGEEALQLLADQPVGQSADQPVDLLVLDMLMPGMNGRHTYEEAKKLYPAQKAIISSGFAADKEVRKAQELGAGKFIKKPYTLKQLGLAVRDELASLR</sequence>
<dbReference type="Gene3D" id="3.30.565.10">
    <property type="entry name" value="Histidine kinase-like ATPase, C-terminal domain"/>
    <property type="match status" value="1"/>
</dbReference>
<dbReference type="PROSITE" id="PS50109">
    <property type="entry name" value="HIS_KIN"/>
    <property type="match status" value="1"/>
</dbReference>
<keyword evidence="16" id="KW-1185">Reference proteome</keyword>
<dbReference type="SUPFAM" id="SSF55785">
    <property type="entry name" value="PYP-like sensor domain (PAS domain)"/>
    <property type="match status" value="1"/>
</dbReference>
<feature type="domain" description="Response regulatory" evidence="12">
    <location>
        <begin position="587"/>
        <end position="709"/>
    </location>
</feature>
<dbReference type="Pfam" id="PF00072">
    <property type="entry name" value="Response_reg"/>
    <property type="match status" value="2"/>
</dbReference>
<evidence type="ECO:0000256" key="1">
    <source>
        <dbReference type="ARBA" id="ARBA00000085"/>
    </source>
</evidence>
<accession>A0A444JGE7</accession>
<dbReference type="InterPro" id="IPR036097">
    <property type="entry name" value="HisK_dim/P_sf"/>
</dbReference>
<feature type="modified residue" description="4-aspartylphosphate" evidence="9">
    <location>
        <position position="644"/>
    </location>
</feature>
<evidence type="ECO:0000259" key="13">
    <source>
        <dbReference type="PROSITE" id="PS50112"/>
    </source>
</evidence>
<feature type="coiled-coil region" evidence="10">
    <location>
        <begin position="295"/>
        <end position="329"/>
    </location>
</feature>
<evidence type="ECO:0000256" key="2">
    <source>
        <dbReference type="ARBA" id="ARBA00012438"/>
    </source>
</evidence>